<evidence type="ECO:0000313" key="1">
    <source>
        <dbReference type="EMBL" id="ATO41442.1"/>
    </source>
</evidence>
<dbReference type="Proteomes" id="UP000224056">
    <property type="component" value="Chromosome"/>
</dbReference>
<dbReference type="AlphaFoldDB" id="A0AAD0A9X4"/>
<proteinExistence type="predicted"/>
<gene>
    <name evidence="1" type="ORF">BA20089_04255</name>
</gene>
<accession>A0AAD0A9X4</accession>
<protein>
    <submittedName>
        <fullName evidence="1">Uncharacterized protein</fullName>
    </submittedName>
</protein>
<dbReference type="EMBL" id="CP017696">
    <property type="protein sequence ID" value="ATO41442.1"/>
    <property type="molecule type" value="Genomic_DNA"/>
</dbReference>
<evidence type="ECO:0000313" key="2">
    <source>
        <dbReference type="Proteomes" id="UP000224056"/>
    </source>
</evidence>
<reference evidence="1 2" key="1">
    <citation type="submission" date="2016-10" db="EMBL/GenBank/DDBJ databases">
        <title>The whole genome sequencing and assembly of B. asteroides DSM 20089 strain.</title>
        <authorList>
            <person name="Lee Y.-J."/>
            <person name="Park M.-K."/>
            <person name="Yi H."/>
            <person name="Bahn Y.-S."/>
            <person name="Kim J.F."/>
            <person name="Lee D.-W."/>
        </authorList>
    </citation>
    <scope>NUCLEOTIDE SEQUENCE [LARGE SCALE GENOMIC DNA]</scope>
    <source>
        <strain evidence="1 2">DSM 20089</strain>
    </source>
</reference>
<sequence length="59" mass="6451">MQSEDERPLNIPTKIIPYEPIGIGQIPSSFTGTLILSALEEWLLIVIIRGLEMNSGQAG</sequence>
<name>A0AAD0A9X4_9BIFI</name>
<organism evidence="1 2">
    <name type="scientific">Bifidobacterium asteroides DSM 20089</name>
    <dbReference type="NCBI Taxonomy" id="1437594"/>
    <lineage>
        <taxon>Bacteria</taxon>
        <taxon>Bacillati</taxon>
        <taxon>Actinomycetota</taxon>
        <taxon>Actinomycetes</taxon>
        <taxon>Bifidobacteriales</taxon>
        <taxon>Bifidobacteriaceae</taxon>
        <taxon>Bifidobacterium</taxon>
    </lineage>
</organism>